<feature type="active site" evidence="7">
    <location>
        <position position="146"/>
    </location>
</feature>
<dbReference type="SUPFAM" id="SSF55120">
    <property type="entry name" value="Pseudouridine synthase"/>
    <property type="match status" value="1"/>
</dbReference>
<evidence type="ECO:0000256" key="1">
    <source>
        <dbReference type="ARBA" id="ARBA00000381"/>
    </source>
</evidence>
<keyword evidence="4" id="KW-0698">rRNA processing</keyword>
<comment type="catalytic activity">
    <reaction evidence="9">
        <text>a uridine in RNA = a pseudouridine in RNA</text>
        <dbReference type="Rhea" id="RHEA:48348"/>
        <dbReference type="Rhea" id="RHEA-COMP:12068"/>
        <dbReference type="Rhea" id="RHEA-COMP:12069"/>
        <dbReference type="ChEBI" id="CHEBI:65314"/>
        <dbReference type="ChEBI" id="CHEBI:65315"/>
    </reaction>
</comment>
<dbReference type="PANTHER" id="PTHR21600:SF92">
    <property type="entry name" value="RIBOSOMAL LARGE SUBUNIT PSEUDOURIDINE SYNTHASE C"/>
    <property type="match status" value="1"/>
</dbReference>
<dbReference type="InterPro" id="IPR036986">
    <property type="entry name" value="S4_RNA-bd_sf"/>
</dbReference>
<dbReference type="Pfam" id="PF00849">
    <property type="entry name" value="PseudoU_synth_2"/>
    <property type="match status" value="1"/>
</dbReference>
<dbReference type="InterPro" id="IPR002942">
    <property type="entry name" value="S4_RNA-bd"/>
</dbReference>
<dbReference type="EC" id="5.4.99.-" evidence="9"/>
<dbReference type="Proteomes" id="UP001147830">
    <property type="component" value="Unassembled WGS sequence"/>
</dbReference>
<dbReference type="InterPro" id="IPR050188">
    <property type="entry name" value="RluA_PseudoU_synthase"/>
</dbReference>
<dbReference type="CDD" id="cd02869">
    <property type="entry name" value="PseudoU_synth_RluA_like"/>
    <property type="match status" value="1"/>
</dbReference>
<gene>
    <name evidence="11" type="primary">rluC</name>
    <name evidence="11" type="ORF">NYR02_12170</name>
</gene>
<comment type="caution">
    <text evidence="11">The sequence shown here is derived from an EMBL/GenBank/DDBJ whole genome shotgun (WGS) entry which is preliminary data.</text>
</comment>
<dbReference type="GO" id="GO:0160141">
    <property type="term" value="F:23S rRNA pseudouridine(955/2504/2580) synthase activity"/>
    <property type="evidence" value="ECO:0007669"/>
    <property type="project" value="UniProtKB-EC"/>
</dbReference>
<accession>A0A9X2WFZ9</accession>
<evidence type="ECO:0000256" key="5">
    <source>
        <dbReference type="ARBA" id="ARBA00022884"/>
    </source>
</evidence>
<evidence type="ECO:0000313" key="12">
    <source>
        <dbReference type="Proteomes" id="UP001147830"/>
    </source>
</evidence>
<dbReference type="NCBIfam" id="NF008249">
    <property type="entry name" value="PRK11025.1"/>
    <property type="match status" value="1"/>
</dbReference>
<dbReference type="SMART" id="SM00363">
    <property type="entry name" value="S4"/>
    <property type="match status" value="1"/>
</dbReference>
<evidence type="ECO:0000256" key="8">
    <source>
        <dbReference type="PROSITE-ProRule" id="PRU00182"/>
    </source>
</evidence>
<evidence type="ECO:0000256" key="3">
    <source>
        <dbReference type="ARBA" id="ARBA00010876"/>
    </source>
</evidence>
<reference evidence="11" key="1">
    <citation type="journal article" date="2022" name="Front. Microbiol.">
        <title>Genome-based taxonomic rearrangement of Oceanobacter-related bacteria including the description of Thalassolituus hydrocarbonoclasticus sp. nov. and Thalassolituus pacificus sp. nov. and emended description of the genus Thalassolituus.</title>
        <authorList>
            <person name="Dong C."/>
            <person name="Wei L."/>
            <person name="Wang J."/>
            <person name="Lai Q."/>
            <person name="Huang Z."/>
            <person name="Shao Z."/>
        </authorList>
    </citation>
    <scope>NUCLEOTIDE SEQUENCE</scope>
    <source>
        <strain evidence="11">59MF3M-4</strain>
    </source>
</reference>
<comment type="similarity">
    <text evidence="3 9">Belongs to the pseudouridine synthase RluA family.</text>
</comment>
<name>A0A9X2WFZ9_9GAMM</name>
<evidence type="ECO:0000313" key="11">
    <source>
        <dbReference type="EMBL" id="MCT7359766.1"/>
    </source>
</evidence>
<dbReference type="InterPro" id="IPR020103">
    <property type="entry name" value="PsdUridine_synth_cat_dom_sf"/>
</dbReference>
<dbReference type="Gene3D" id="3.30.2350.10">
    <property type="entry name" value="Pseudouridine synthase"/>
    <property type="match status" value="1"/>
</dbReference>
<dbReference type="InterPro" id="IPR006225">
    <property type="entry name" value="PsdUridine_synth_RluC/D"/>
</dbReference>
<dbReference type="Gene3D" id="3.10.290.10">
    <property type="entry name" value="RNA-binding S4 domain"/>
    <property type="match status" value="1"/>
</dbReference>
<dbReference type="NCBIfam" id="TIGR00005">
    <property type="entry name" value="rluA_subfam"/>
    <property type="match status" value="1"/>
</dbReference>
<dbReference type="InterPro" id="IPR006145">
    <property type="entry name" value="PsdUridine_synth_RsuA/RluA"/>
</dbReference>
<dbReference type="EMBL" id="JAOANI010000019">
    <property type="protein sequence ID" value="MCT7359766.1"/>
    <property type="molecule type" value="Genomic_DNA"/>
</dbReference>
<sequence>MSNHEIDTGKVSLLTVTADNDGQRIDNFLISVLKGVPKTLVYRIIRKGEVRVNKGRVKADTRLAVGDVVRVPPLRIAERDETPEVSPLLQDILQNAILHEDDGLLVVNKPHGLAVHGGSGVSLGLIEALRKMRPDHRFLELVHRLDRDTSGVIMIAKKRSVLTALQRMLANKSGISKKYLAMVHGQWPASITEVREPLLRFERQSGERMVMVSPEGKTSLTKTALKAQGANYSLIEAEPITGRTHQIRVHCQYQGCSIAGDVKYCDRSQQEIDKRQGVKRLFLHAWQLSFRHPDTGERLQVSALPDKEFSSMLKKAGCEFAL</sequence>
<dbReference type="GO" id="GO:0003723">
    <property type="term" value="F:RNA binding"/>
    <property type="evidence" value="ECO:0007669"/>
    <property type="project" value="UniProtKB-KW"/>
</dbReference>
<dbReference type="Pfam" id="PF01479">
    <property type="entry name" value="S4"/>
    <property type="match status" value="1"/>
</dbReference>
<evidence type="ECO:0000256" key="7">
    <source>
        <dbReference type="PIRSR" id="PIRSR606225-1"/>
    </source>
</evidence>
<keyword evidence="5 8" id="KW-0694">RNA-binding</keyword>
<comment type="catalytic activity">
    <reaction evidence="1">
        <text>uridine(955/2504/2580) in 23S rRNA = pseudouridine(955/2504/2580) in 23S rRNA</text>
        <dbReference type="Rhea" id="RHEA:42528"/>
        <dbReference type="Rhea" id="RHEA-COMP:10099"/>
        <dbReference type="Rhea" id="RHEA-COMP:10100"/>
        <dbReference type="ChEBI" id="CHEBI:65314"/>
        <dbReference type="ChEBI" id="CHEBI:65315"/>
        <dbReference type="EC" id="5.4.99.24"/>
    </reaction>
</comment>
<dbReference type="AlphaFoldDB" id="A0A9X2WFZ9"/>
<dbReference type="PROSITE" id="PS01129">
    <property type="entry name" value="PSI_RLU"/>
    <property type="match status" value="1"/>
</dbReference>
<evidence type="ECO:0000256" key="4">
    <source>
        <dbReference type="ARBA" id="ARBA00022552"/>
    </source>
</evidence>
<evidence type="ECO:0000256" key="2">
    <source>
        <dbReference type="ARBA" id="ARBA00002876"/>
    </source>
</evidence>
<reference evidence="11" key="2">
    <citation type="submission" date="2022-08" db="EMBL/GenBank/DDBJ databases">
        <authorList>
            <person name="Dong C."/>
        </authorList>
    </citation>
    <scope>NUCLEOTIDE SEQUENCE</scope>
    <source>
        <strain evidence="11">59MF3M-4</strain>
    </source>
</reference>
<dbReference type="GO" id="GO:0000455">
    <property type="term" value="P:enzyme-directed rRNA pseudouridine synthesis"/>
    <property type="evidence" value="ECO:0007669"/>
    <property type="project" value="TreeGrafter"/>
</dbReference>
<organism evidence="11 12">
    <name type="scientific">Thalassolituus pacificus</name>
    <dbReference type="NCBI Taxonomy" id="2975440"/>
    <lineage>
        <taxon>Bacteria</taxon>
        <taxon>Pseudomonadati</taxon>
        <taxon>Pseudomonadota</taxon>
        <taxon>Gammaproteobacteria</taxon>
        <taxon>Oceanospirillales</taxon>
        <taxon>Oceanospirillaceae</taxon>
        <taxon>Thalassolituus</taxon>
    </lineage>
</organism>
<dbReference type="InterPro" id="IPR006224">
    <property type="entry name" value="PsdUridine_synth_RluA-like_CS"/>
</dbReference>
<keyword evidence="12" id="KW-1185">Reference proteome</keyword>
<dbReference type="SUPFAM" id="SSF55174">
    <property type="entry name" value="Alpha-L RNA-binding motif"/>
    <property type="match status" value="1"/>
</dbReference>
<dbReference type="PROSITE" id="PS50889">
    <property type="entry name" value="S4"/>
    <property type="match status" value="1"/>
</dbReference>
<dbReference type="RefSeq" id="WP_260976623.1">
    <property type="nucleotide sequence ID" value="NZ_JAOANI010000019.1"/>
</dbReference>
<dbReference type="PANTHER" id="PTHR21600">
    <property type="entry name" value="MITOCHONDRIAL RNA PSEUDOURIDINE SYNTHASE"/>
    <property type="match status" value="1"/>
</dbReference>
<feature type="domain" description="RNA-binding S4" evidence="10">
    <location>
        <begin position="23"/>
        <end position="82"/>
    </location>
</feature>
<keyword evidence="6 9" id="KW-0413">Isomerase</keyword>
<protein>
    <recommendedName>
        <fullName evidence="9">Pseudouridine synthase</fullName>
        <ecNumber evidence="9">5.4.99.-</ecNumber>
    </recommendedName>
</protein>
<proteinExistence type="inferred from homology"/>
<evidence type="ECO:0000259" key="10">
    <source>
        <dbReference type="SMART" id="SM00363"/>
    </source>
</evidence>
<evidence type="ECO:0000256" key="9">
    <source>
        <dbReference type="RuleBase" id="RU362028"/>
    </source>
</evidence>
<comment type="function">
    <text evidence="2">Responsible for synthesis of pseudouridine from uracil at positions 955, 2504 and 2580 in 23S ribosomal RNA.</text>
</comment>
<evidence type="ECO:0000256" key="6">
    <source>
        <dbReference type="ARBA" id="ARBA00023235"/>
    </source>
</evidence>
<dbReference type="CDD" id="cd00165">
    <property type="entry name" value="S4"/>
    <property type="match status" value="1"/>
</dbReference>